<dbReference type="GO" id="GO:0003824">
    <property type="term" value="F:catalytic activity"/>
    <property type="evidence" value="ECO:0007669"/>
    <property type="project" value="InterPro"/>
</dbReference>
<dbReference type="Proteomes" id="UP000183585">
    <property type="component" value="Unassembled WGS sequence"/>
</dbReference>
<dbReference type="InterPro" id="IPR017658">
    <property type="entry name" value="HhH-GPD_base_excis"/>
</dbReference>
<organism evidence="1 2">
    <name type="scientific">Micromonospora carbonacea</name>
    <dbReference type="NCBI Taxonomy" id="47853"/>
    <lineage>
        <taxon>Bacteria</taxon>
        <taxon>Bacillati</taxon>
        <taxon>Actinomycetota</taxon>
        <taxon>Actinomycetes</taxon>
        <taxon>Micromonosporales</taxon>
        <taxon>Micromonosporaceae</taxon>
        <taxon>Micromonospora</taxon>
    </lineage>
</organism>
<protein>
    <submittedName>
        <fullName evidence="1">Uncharacterized HhH-GPD family protein</fullName>
    </submittedName>
</protein>
<dbReference type="InterPro" id="IPR011257">
    <property type="entry name" value="DNA_glycosylase"/>
</dbReference>
<dbReference type="SUPFAM" id="SSF48150">
    <property type="entry name" value="DNA-glycosylase"/>
    <property type="match status" value="1"/>
</dbReference>
<reference evidence="2" key="1">
    <citation type="submission" date="2016-06" db="EMBL/GenBank/DDBJ databases">
        <authorList>
            <person name="Varghese N."/>
            <person name="Submissions Spin"/>
        </authorList>
    </citation>
    <scope>NUCLEOTIDE SEQUENCE [LARGE SCALE GENOMIC DNA]</scope>
    <source>
        <strain evidence="2">DSM 43168</strain>
    </source>
</reference>
<sequence length="244" mass="26441">MFVHVAILPAAVAAGVTAAPESDFLGASRRDRRVARARGAGVAASRRAGRMDGMTFSLPIDPEANRLLERSPLALLLGMTLDQQIPMEKAFSSPYVLAQRLGHEPDARELAGYDPDALVAVFAEPPALHRFPKAMAARTQEVCRVLVDRYDGDAARLWADVADGRELLRRITELPGFGRQKAQILVALLGKRYGVTPAGWREAAGGYGDADAYRSVADVADADSLRRVREHKQRMKAEAKAAKG</sequence>
<keyword evidence="2" id="KW-1185">Reference proteome</keyword>
<dbReference type="NCBIfam" id="TIGR03252">
    <property type="entry name" value="HhH-GPD-type base excision DNA repair protein"/>
    <property type="match status" value="1"/>
</dbReference>
<dbReference type="STRING" id="47853.TK50_10075"/>
<gene>
    <name evidence="1" type="ORF">GA0070563_103455</name>
</gene>
<evidence type="ECO:0000313" key="1">
    <source>
        <dbReference type="EMBL" id="SCE96906.1"/>
    </source>
</evidence>
<dbReference type="GO" id="GO:0006281">
    <property type="term" value="P:DNA repair"/>
    <property type="evidence" value="ECO:0007669"/>
    <property type="project" value="InterPro"/>
</dbReference>
<evidence type="ECO:0000313" key="2">
    <source>
        <dbReference type="Proteomes" id="UP000183585"/>
    </source>
</evidence>
<dbReference type="EMBL" id="FMCT01000003">
    <property type="protein sequence ID" value="SCE96906.1"/>
    <property type="molecule type" value="Genomic_DNA"/>
</dbReference>
<proteinExistence type="predicted"/>
<accession>A0A1C4WKU1</accession>
<dbReference type="AlphaFoldDB" id="A0A1C4WKU1"/>
<name>A0A1C4WKU1_9ACTN</name>